<name>A0A973W7D5_9BRAD</name>
<evidence type="ECO:0000256" key="5">
    <source>
        <dbReference type="PIRSR" id="PIRSR001434-2"/>
    </source>
</evidence>
<dbReference type="GO" id="GO:0071269">
    <property type="term" value="P:L-homocysteine biosynthetic process"/>
    <property type="evidence" value="ECO:0007669"/>
    <property type="project" value="TreeGrafter"/>
</dbReference>
<dbReference type="InterPro" id="IPR015421">
    <property type="entry name" value="PyrdxlP-dep_Trfase_major"/>
</dbReference>
<dbReference type="GO" id="GO:0004124">
    <property type="term" value="F:cysteine synthase activity"/>
    <property type="evidence" value="ECO:0007669"/>
    <property type="project" value="TreeGrafter"/>
</dbReference>
<evidence type="ECO:0000256" key="2">
    <source>
        <dbReference type="ARBA" id="ARBA00009077"/>
    </source>
</evidence>
<dbReference type="InterPro" id="IPR006235">
    <property type="entry name" value="OAc-hSer/O-AcSer_sulfhydrylase"/>
</dbReference>
<dbReference type="AlphaFoldDB" id="A0A973W7D5"/>
<dbReference type="Gene3D" id="3.90.1150.10">
    <property type="entry name" value="Aspartate Aminotransferase, domain 1"/>
    <property type="match status" value="1"/>
</dbReference>
<dbReference type="Pfam" id="PF01053">
    <property type="entry name" value="Cys_Met_Meta_PP"/>
    <property type="match status" value="1"/>
</dbReference>
<dbReference type="GO" id="GO:0005737">
    <property type="term" value="C:cytoplasm"/>
    <property type="evidence" value="ECO:0007669"/>
    <property type="project" value="TreeGrafter"/>
</dbReference>
<evidence type="ECO:0000256" key="1">
    <source>
        <dbReference type="ARBA" id="ARBA00001933"/>
    </source>
</evidence>
<organism evidence="7">
    <name type="scientific">Bradyrhizobium septentrionale</name>
    <dbReference type="NCBI Taxonomy" id="1404411"/>
    <lineage>
        <taxon>Bacteria</taxon>
        <taxon>Pseudomonadati</taxon>
        <taxon>Pseudomonadota</taxon>
        <taxon>Alphaproteobacteria</taxon>
        <taxon>Hyphomicrobiales</taxon>
        <taxon>Nitrobacteraceae</taxon>
        <taxon>Bradyrhizobium</taxon>
    </lineage>
</organism>
<comment type="caution">
    <text evidence="7">The sequence shown here is derived from an EMBL/GenBank/DDBJ whole genome shotgun (WGS) entry which is preliminary data.</text>
</comment>
<proteinExistence type="inferred from homology"/>
<dbReference type="GO" id="GO:0006535">
    <property type="term" value="P:cysteine biosynthetic process from serine"/>
    <property type="evidence" value="ECO:0007669"/>
    <property type="project" value="TreeGrafter"/>
</dbReference>
<dbReference type="EMBL" id="JAAOLE020000001">
    <property type="protein sequence ID" value="NVI48691.1"/>
    <property type="molecule type" value="Genomic_DNA"/>
</dbReference>
<dbReference type="GO" id="GO:0019346">
    <property type="term" value="P:transsulfuration"/>
    <property type="evidence" value="ECO:0007669"/>
    <property type="project" value="InterPro"/>
</dbReference>
<protein>
    <submittedName>
        <fullName evidence="7">PLP-dependent transferase</fullName>
    </submittedName>
</protein>
<dbReference type="NCBIfam" id="TIGR01326">
    <property type="entry name" value="OAH_OAS_sulfhy"/>
    <property type="match status" value="1"/>
</dbReference>
<gene>
    <name evidence="7" type="ORF">HAP48_038735</name>
</gene>
<evidence type="ECO:0000256" key="3">
    <source>
        <dbReference type="ARBA" id="ARBA00022679"/>
    </source>
</evidence>
<evidence type="ECO:0000256" key="6">
    <source>
        <dbReference type="RuleBase" id="RU362118"/>
    </source>
</evidence>
<dbReference type="InterPro" id="IPR000277">
    <property type="entry name" value="Cys/Met-Metab_PyrdxlP-dep_enz"/>
</dbReference>
<evidence type="ECO:0000313" key="7">
    <source>
        <dbReference type="EMBL" id="NVI48691.1"/>
    </source>
</evidence>
<dbReference type="CDD" id="cd00614">
    <property type="entry name" value="CGS_like"/>
    <property type="match status" value="1"/>
</dbReference>
<dbReference type="PANTHER" id="PTHR43797:SF2">
    <property type="entry name" value="HOMOCYSTEINE_CYSTEINE SYNTHASE"/>
    <property type="match status" value="1"/>
</dbReference>
<dbReference type="Gene3D" id="3.40.640.10">
    <property type="entry name" value="Type I PLP-dependent aspartate aminotransferase-like (Major domain)"/>
    <property type="match status" value="1"/>
</dbReference>
<dbReference type="InterPro" id="IPR015422">
    <property type="entry name" value="PyrdxlP-dep_Trfase_small"/>
</dbReference>
<comment type="similarity">
    <text evidence="2 6">Belongs to the trans-sulfuration enzymes family.</text>
</comment>
<dbReference type="PIRSF" id="PIRSF001434">
    <property type="entry name" value="CGS"/>
    <property type="match status" value="1"/>
</dbReference>
<dbReference type="GO" id="GO:0003961">
    <property type="term" value="F:O-acetylhomoserine aminocarboxypropyltransferase activity"/>
    <property type="evidence" value="ECO:0007669"/>
    <property type="project" value="TreeGrafter"/>
</dbReference>
<dbReference type="RefSeq" id="WP_166214207.1">
    <property type="nucleotide sequence ID" value="NZ_CP088285.1"/>
</dbReference>
<comment type="cofactor">
    <cofactor evidence="1 6">
        <name>pyridoxal 5'-phosphate</name>
        <dbReference type="ChEBI" id="CHEBI:597326"/>
    </cofactor>
</comment>
<accession>A0A973W7D5</accession>
<keyword evidence="3 7" id="KW-0808">Transferase</keyword>
<dbReference type="SUPFAM" id="SSF53383">
    <property type="entry name" value="PLP-dependent transferases"/>
    <property type="match status" value="1"/>
</dbReference>
<dbReference type="GO" id="GO:0030170">
    <property type="term" value="F:pyridoxal phosphate binding"/>
    <property type="evidence" value="ECO:0007669"/>
    <property type="project" value="InterPro"/>
</dbReference>
<keyword evidence="4 5" id="KW-0663">Pyridoxal phosphate</keyword>
<dbReference type="FunFam" id="3.40.640.10:FF:000035">
    <property type="entry name" value="O-succinylhomoserine sulfhydrylase"/>
    <property type="match status" value="1"/>
</dbReference>
<evidence type="ECO:0000256" key="4">
    <source>
        <dbReference type="ARBA" id="ARBA00022898"/>
    </source>
</evidence>
<sequence>MPVETKNLETLALHGGSYRSDPATGAVAVPIYQTTSFQFENTDHASRLFALESIGQIYTRIKNPTADAFEERLAALEGGVGALAVASGQTASAFAIFNIAQAGDNIVSSTDLYGGTWTLLSQTLKQFGIEVRFVDPADPENFRRATDAKTRAYFAETLPNPKLNVFPIREVADIGRSLGVPLILDNTAVPLVARPFDHGAAIVVYSTTKYIGGHGTSIGGAIVDGGNFDWAAHAERFPLLSQPDAAYHGAIWTEAAKPLGPIAYILRARVKLLRDLGAAIAPQNAFQFIQGLETLPLRLRQHNENAIKVADFLVKHPAVSQVIFPGLQQGENRRRADTYLKGGYGALVGFELKGGVEAGRRFIDALKLFYHVANIGDARSLAIHPASTTHQQLTGEEQLAAGVTPGYVRLSVGIEHPDDIIADLVQALAQAEAGGSARKGSVIALDNIGTGLR</sequence>
<dbReference type="PANTHER" id="PTHR43797">
    <property type="entry name" value="HOMOCYSTEINE/CYSTEINE SYNTHASE"/>
    <property type="match status" value="1"/>
</dbReference>
<feature type="modified residue" description="N6-(pyridoxal phosphate)lysine" evidence="5">
    <location>
        <position position="209"/>
    </location>
</feature>
<reference evidence="7" key="1">
    <citation type="submission" date="2020-06" db="EMBL/GenBank/DDBJ databases">
        <title>Whole Genome Sequence of Bradyrhizobium sp. Strain 1S1.</title>
        <authorList>
            <person name="Bromfield E.S.P."/>
            <person name="Cloutier S."/>
        </authorList>
    </citation>
    <scope>NUCLEOTIDE SEQUENCE [LARGE SCALE GENOMIC DNA]</scope>
    <source>
        <strain evidence="7">1S1</strain>
    </source>
</reference>
<dbReference type="InterPro" id="IPR015424">
    <property type="entry name" value="PyrdxlP-dep_Trfase"/>
</dbReference>